<dbReference type="OrthoDB" id="8538589at2"/>
<proteinExistence type="predicted"/>
<feature type="domain" description="Gamma-glutamylcyclotransferase AIG2-like" evidence="1">
    <location>
        <begin position="93"/>
        <end position="160"/>
    </location>
</feature>
<dbReference type="EMBL" id="CP006585">
    <property type="protein sequence ID" value="AGW14503.1"/>
    <property type="molecule type" value="Genomic_DNA"/>
</dbReference>
<dbReference type="KEGG" id="dgg:DGI_2773"/>
<dbReference type="eggNOG" id="COG2105">
    <property type="taxonomic scope" value="Bacteria"/>
</dbReference>
<evidence type="ECO:0000259" key="1">
    <source>
        <dbReference type="Pfam" id="PF06094"/>
    </source>
</evidence>
<reference evidence="3" key="2">
    <citation type="submission" date="2013-07" db="EMBL/GenBank/DDBJ databases">
        <authorList>
            <person name="Morais-Silva F.O."/>
            <person name="Rezende A.M."/>
            <person name="Pimentel C."/>
            <person name="Resende D.M."/>
            <person name="Santos C.I."/>
            <person name="Clemente C."/>
            <person name="de Oliveira L.M."/>
            <person name="da Silva S.M."/>
            <person name="Costa D.A."/>
            <person name="Varela-Raposo A."/>
            <person name="Horacio E.C.A."/>
            <person name="Matos M."/>
            <person name="Flores O."/>
            <person name="Ruiz J.C."/>
            <person name="Rodrigues-Pousada C."/>
        </authorList>
    </citation>
    <scope>NUCLEOTIDE SEQUENCE [LARGE SCALE GENOMIC DNA]</scope>
    <source>
        <strain evidence="3">ATCC 19364 / DSM 1382 / NCIMB 9332 / VKM B-1759</strain>
    </source>
</reference>
<protein>
    <recommendedName>
        <fullName evidence="1">Gamma-glutamylcyclotransferase AIG2-like domain-containing protein</fullName>
    </recommendedName>
</protein>
<organism evidence="2 3">
    <name type="scientific">Megalodesulfovibrio gigas (strain ATCC 19364 / DSM 1382 / NCIMB 9332 / VKM B-1759)</name>
    <name type="common">Desulfovibrio gigas</name>
    <dbReference type="NCBI Taxonomy" id="1121448"/>
    <lineage>
        <taxon>Bacteria</taxon>
        <taxon>Pseudomonadati</taxon>
        <taxon>Thermodesulfobacteriota</taxon>
        <taxon>Desulfovibrionia</taxon>
        <taxon>Desulfovibrionales</taxon>
        <taxon>Desulfovibrionaceae</taxon>
        <taxon>Megalodesulfovibrio</taxon>
    </lineage>
</organism>
<dbReference type="HOGENOM" id="CLU_1537593_0_0_7"/>
<sequence>MPYSSLLIPSCPPPEPAPLRLFVYGTLKRGCYGFEQCCRGYCGLSPAAVRGRVVDRPEGYPTLFIPPEDVLAIGSEDLERDLALPWRYQPVESSVFPALEPPWRFVLGEVLEFRDAADRLPRFDAFEDFLPEDKNCYCRVLAPIITGRSISAAWIYASPHSPRFNAEHCMPSGGA</sequence>
<evidence type="ECO:0000313" key="2">
    <source>
        <dbReference type="EMBL" id="AGW14503.1"/>
    </source>
</evidence>
<dbReference type="InterPro" id="IPR036568">
    <property type="entry name" value="GGCT-like_sf"/>
</dbReference>
<gene>
    <name evidence="2" type="ORF">DGI_2773</name>
</gene>
<dbReference type="SUPFAM" id="SSF110857">
    <property type="entry name" value="Gamma-glutamyl cyclotransferase-like"/>
    <property type="match status" value="1"/>
</dbReference>
<dbReference type="Proteomes" id="UP000016587">
    <property type="component" value="Chromosome"/>
</dbReference>
<dbReference type="CDD" id="cd06661">
    <property type="entry name" value="GGCT_like"/>
    <property type="match status" value="1"/>
</dbReference>
<dbReference type="InterPro" id="IPR013024">
    <property type="entry name" value="GGCT-like"/>
</dbReference>
<dbReference type="Gene3D" id="3.10.490.10">
    <property type="entry name" value="Gamma-glutamyl cyclotransferase-like"/>
    <property type="match status" value="1"/>
</dbReference>
<dbReference type="STRING" id="1121448.DGI_2773"/>
<dbReference type="Pfam" id="PF06094">
    <property type="entry name" value="GGACT"/>
    <property type="match status" value="2"/>
</dbReference>
<name>T2GDX6_MEGG1</name>
<dbReference type="RefSeq" id="WP_021761529.1">
    <property type="nucleotide sequence ID" value="NC_022444.1"/>
</dbReference>
<keyword evidence="3" id="KW-1185">Reference proteome</keyword>
<feature type="domain" description="Gamma-glutamylcyclotransferase AIG2-like" evidence="1">
    <location>
        <begin position="21"/>
        <end position="66"/>
    </location>
</feature>
<dbReference type="AlphaFoldDB" id="T2GDX6"/>
<dbReference type="PATRIC" id="fig|1121448.10.peg.2737"/>
<dbReference type="InterPro" id="IPR009288">
    <property type="entry name" value="AIG2-like_dom"/>
</dbReference>
<accession>T2GDX6</accession>
<reference evidence="2 3" key="1">
    <citation type="journal article" date="2013" name="J. Bacteriol.">
        <title>Roles of HynAB and Ech, the only two hydrogenases found in the model sulfate reducer Desulfovibrio gigas.</title>
        <authorList>
            <person name="Morais-Silva F.O."/>
            <person name="Santos C.I."/>
            <person name="Rodrigues R."/>
            <person name="Pereira I.A."/>
            <person name="Rodrigues-Pousada C."/>
        </authorList>
    </citation>
    <scope>NUCLEOTIDE SEQUENCE [LARGE SCALE GENOMIC DNA]</scope>
    <source>
        <strain evidence="3">ATCC 19364 / DSM 1382 / NCIMB 9332 / VKM B-1759</strain>
    </source>
</reference>
<evidence type="ECO:0000313" key="3">
    <source>
        <dbReference type="Proteomes" id="UP000016587"/>
    </source>
</evidence>